<name>A0ACB9PH57_BAUVA</name>
<organism evidence="1 2">
    <name type="scientific">Bauhinia variegata</name>
    <name type="common">Purple orchid tree</name>
    <name type="synonym">Phanera variegata</name>
    <dbReference type="NCBI Taxonomy" id="167791"/>
    <lineage>
        <taxon>Eukaryota</taxon>
        <taxon>Viridiplantae</taxon>
        <taxon>Streptophyta</taxon>
        <taxon>Embryophyta</taxon>
        <taxon>Tracheophyta</taxon>
        <taxon>Spermatophyta</taxon>
        <taxon>Magnoliopsida</taxon>
        <taxon>eudicotyledons</taxon>
        <taxon>Gunneridae</taxon>
        <taxon>Pentapetalae</taxon>
        <taxon>rosids</taxon>
        <taxon>fabids</taxon>
        <taxon>Fabales</taxon>
        <taxon>Fabaceae</taxon>
        <taxon>Cercidoideae</taxon>
        <taxon>Cercideae</taxon>
        <taxon>Bauhiniinae</taxon>
        <taxon>Bauhinia</taxon>
    </lineage>
</organism>
<evidence type="ECO:0000313" key="1">
    <source>
        <dbReference type="EMBL" id="KAI4347878.1"/>
    </source>
</evidence>
<reference evidence="1 2" key="1">
    <citation type="journal article" date="2022" name="DNA Res.">
        <title>Chromosomal-level genome assembly of the orchid tree Bauhinia variegata (Leguminosae; Cercidoideae) supports the allotetraploid origin hypothesis of Bauhinia.</title>
        <authorList>
            <person name="Zhong Y."/>
            <person name="Chen Y."/>
            <person name="Zheng D."/>
            <person name="Pang J."/>
            <person name="Liu Y."/>
            <person name="Luo S."/>
            <person name="Meng S."/>
            <person name="Qian L."/>
            <person name="Wei D."/>
            <person name="Dai S."/>
            <person name="Zhou R."/>
        </authorList>
    </citation>
    <scope>NUCLEOTIDE SEQUENCE [LARGE SCALE GENOMIC DNA]</scope>
    <source>
        <strain evidence="1">BV-YZ2020</strain>
    </source>
</reference>
<dbReference type="EMBL" id="CM039429">
    <property type="protein sequence ID" value="KAI4347878.1"/>
    <property type="molecule type" value="Genomic_DNA"/>
</dbReference>
<comment type="caution">
    <text evidence="1">The sequence shown here is derived from an EMBL/GenBank/DDBJ whole genome shotgun (WGS) entry which is preliminary data.</text>
</comment>
<evidence type="ECO:0000313" key="2">
    <source>
        <dbReference type="Proteomes" id="UP000828941"/>
    </source>
</evidence>
<accession>A0ACB9PH57</accession>
<proteinExistence type="predicted"/>
<gene>
    <name evidence="1" type="ORF">L6164_008655</name>
</gene>
<dbReference type="Proteomes" id="UP000828941">
    <property type="component" value="Chromosome 4"/>
</dbReference>
<protein>
    <submittedName>
        <fullName evidence="1">Uncharacterized protein</fullName>
    </submittedName>
</protein>
<keyword evidence="2" id="KW-1185">Reference proteome</keyword>
<sequence length="1322" mass="144040">MAGNSRFDISAAGSEGLSLKGTFPNGQRGSLMSASLDRSGSFREGNDGRMFSSGAGLFRRNPASPGDLPPLSQYLVLDPITMGDQKYTRSGELRRVLGISFGSASEDCPFGAANLKPPPPVATEELKRFKASVLESSVKARGRSKRLDESLHKLNKYCDALNLKKQHRNEILMNERLGGSNLSKMGNQTCRSPSELMNQKLEDRHKNIILNKRVRTSIAEIRAEGQSNNSMRQGLVIGKDRDTLRDGGECCDFVEEKMRLPAGAETWDRKMKRKRSMGSVFARSVDGEGEMKRVMHLKLNNESGLQSSEVQGLRSGSSGSNSKLDVTSLSASSNTCTTAKNELDKVSRDLTDGSNKEIVLKGNKFNVRDNSSVGGAYTLSKGKASRAQRAGPLMDGKPSVVPRSSGMLEVWEQPSSANRPNAVFGTSNRKRPLSTVSSPTSMAQWVGQRPQKISRTRRANVVSPILNCDEVQMSSEGCSPSDDGTKMTSSVTSGSVPAKVVVNSIQQGRVKYENISSPARLFESEKSVVGESGESKLKEKGLGSGEFDKRSLCDSPNISTSASATKKNKISNKEEIGDGLRRQGRSSRGSSTLRTSISPVKEKLEATTLTKLQRSMKPASEKNGSKSGRPPLKKSSDRKATARLGHPSTDSPDIAGDSDDDREELLAAANFASSASYSGCSSTFWKKLEPVLAPVNLEDIARLKQLVKSVEEDYTYLSEMVAPRSDTLDGLQHKNSLLSQSPISTEIQRSILGQIDSKEISSVLDMIDQHNISFLGRKIDSPTNKVAPLYQRVLAALIEDTNDEEPVRETNFLSCERDGSLAMACFTQAVEHKSRVRTEFESTTLSSSQAKNHCASDTFSCNGNATLTNGLNIHDQVLDDLLSKRQGPLHSENETFPMLAENVSGILLGVHTDPSCLPSLNCHYEKMSLEDKLLLELQSVGVFPEAVPDLADGDSEAIDQEIIELQRGLHQQVCKKREYVMKLIQPVEERREMEQRTLEQVAMDKLIESAYKKKLATRGSSAARYGLPKISKQVAMAFMKRSFARCRKFEETGRSCFMEPLFKDVLFATPTHDNCAGSAVTVHLPQTQNSEQGSPLTGFIPCREQYGLQSGKSGSNPVEMFGNLNHPSDQEFARTGPIVNRGKKKELLLDDVGGGAYSRSASTIGNSFMGGAKGKRSERERDKDTSGRNSITKASRPSAGYSRGERRTKAKPKQKTAQLSASGNGSLSKLTDTTNSEHQLATGSGEVIANGGNRNSNVEPMSKEADETIDFTNLHELDSIELGVANEDLGSWLNIDEDGLQDHDAVGLDIPMDDLSELTMLL</sequence>